<dbReference type="InterPro" id="IPR003959">
    <property type="entry name" value="ATPase_AAA_core"/>
</dbReference>
<name>A0A919EKH2_9GAMM</name>
<dbReference type="RefSeq" id="WP_189770837.1">
    <property type="nucleotide sequence ID" value="NZ_BNCK01000005.1"/>
</dbReference>
<dbReference type="InterPro" id="IPR027417">
    <property type="entry name" value="P-loop_NTPase"/>
</dbReference>
<keyword evidence="5" id="KW-1185">Reference proteome</keyword>
<dbReference type="Proteomes" id="UP000623842">
    <property type="component" value="Unassembled WGS sequence"/>
</dbReference>
<evidence type="ECO:0000256" key="1">
    <source>
        <dbReference type="SAM" id="Coils"/>
    </source>
</evidence>
<dbReference type="AlphaFoldDB" id="A0A919EKH2"/>
<reference evidence="4" key="2">
    <citation type="submission" date="2020-09" db="EMBL/GenBank/DDBJ databases">
        <authorList>
            <person name="Sun Q."/>
            <person name="Kim S."/>
        </authorList>
    </citation>
    <scope>NUCLEOTIDE SEQUENCE</scope>
    <source>
        <strain evidence="4">KCTC 42731</strain>
    </source>
</reference>
<protein>
    <recommendedName>
        <fullName evidence="3">ATPase AAA-type core domain-containing protein</fullName>
    </recommendedName>
</protein>
<dbReference type="Pfam" id="PF00004">
    <property type="entry name" value="AAA"/>
    <property type="match status" value="1"/>
</dbReference>
<comment type="caution">
    <text evidence="4">The sequence shown here is derived from an EMBL/GenBank/DDBJ whole genome shotgun (WGS) entry which is preliminary data.</text>
</comment>
<reference evidence="4" key="1">
    <citation type="journal article" date="2014" name="Int. J. Syst. Evol. Microbiol.">
        <title>Complete genome sequence of Corynebacterium casei LMG S-19264T (=DSM 44701T), isolated from a smear-ripened cheese.</title>
        <authorList>
            <consortium name="US DOE Joint Genome Institute (JGI-PGF)"/>
            <person name="Walter F."/>
            <person name="Albersmeier A."/>
            <person name="Kalinowski J."/>
            <person name="Ruckert C."/>
        </authorList>
    </citation>
    <scope>NUCLEOTIDE SEQUENCE</scope>
    <source>
        <strain evidence="4">KCTC 42731</strain>
    </source>
</reference>
<feature type="coiled-coil region" evidence="1">
    <location>
        <begin position="348"/>
        <end position="427"/>
    </location>
</feature>
<feature type="region of interest" description="Disordered" evidence="2">
    <location>
        <begin position="1"/>
        <end position="24"/>
    </location>
</feature>
<keyword evidence="1" id="KW-0175">Coiled coil</keyword>
<dbReference type="PANTHER" id="PTHR45615:SF80">
    <property type="entry name" value="GRIP DOMAIN-CONTAINING PROTEIN"/>
    <property type="match status" value="1"/>
</dbReference>
<dbReference type="GO" id="GO:0005524">
    <property type="term" value="F:ATP binding"/>
    <property type="evidence" value="ECO:0007669"/>
    <property type="project" value="InterPro"/>
</dbReference>
<evidence type="ECO:0000256" key="2">
    <source>
        <dbReference type="SAM" id="MobiDB-lite"/>
    </source>
</evidence>
<evidence type="ECO:0000259" key="3">
    <source>
        <dbReference type="Pfam" id="PF00004"/>
    </source>
</evidence>
<dbReference type="GO" id="GO:0016887">
    <property type="term" value="F:ATP hydrolysis activity"/>
    <property type="evidence" value="ECO:0007669"/>
    <property type="project" value="InterPro"/>
</dbReference>
<accession>A0A919EKH2</accession>
<feature type="coiled-coil region" evidence="1">
    <location>
        <begin position="79"/>
        <end position="306"/>
    </location>
</feature>
<dbReference type="SUPFAM" id="SSF52540">
    <property type="entry name" value="P-loop containing nucleoside triphosphate hydrolases"/>
    <property type="match status" value="1"/>
</dbReference>
<proteinExistence type="predicted"/>
<evidence type="ECO:0000313" key="4">
    <source>
        <dbReference type="EMBL" id="GHF94892.1"/>
    </source>
</evidence>
<sequence>MAKRNKARKQPVAANVTNTPNPTTDKIGSALAAVGNFAASDSDSVLGAIADQFRQVKASHDAASEEQKKEASESYGNDIQTLVGELKKLVEQNKKIEADNKQSLSRSKQLEDSVEELKKKIELEKKELDKQSKELLANKKKNAEDTAEIANKLEELKEQELDAENGFAAKHMEMLDSFEEKQNKLRESLEQKKLNLEKEVAELTKAKQSLNETEKALLEEKLQKLSSKEAELDEKEFQLNQEKILIERKRKQAQLTNEEASSFKISLKDEIEKEFTYQISSLENQKSNLEKQIAQYDQGEKQLLEKLSSFKDIERQFGDATPQEVLEQLNHYKQAVNKLRLQLDEKPSEQLEQNYKELKKTYEALEQEYNNAHAELQQNKVQLTKSRMSVIELEQVQKQKQTLEKHNQLLKAAVDQLSADVDDLVNKQQAKTAFPALLELDSKLRAKGITESIPSLRNFAEELQHRIAWDSHEQKELYYRLEDIWLFIAGLAMSRLHILQGISGTGKTSLAKAFARAVGGGVKTISVQAGWRDKGDLIGHFNAFEKKFYEQETLQALYEAQSPAYSDRPYIVLLDEMNLSRPEQYFAEFLSALELDPKDRILTLMTTGQPNGPEKLIDGRKIKIPENLWFIGTANHDETTFEFADKTYDRAHVMELPRHKNSFEINKDLEQVTYSFDSLEAAFEAAANKHNSQVTKLIKALDSSELSMILEDEFNVSWGNRLERHLIRFIPVMLECGSDLGFALDHMLATKVLRAGKATGRYDTEHEDISNLIDALNDFWRTQGFNSKPEASLKLLNNELKKKSSL</sequence>
<feature type="domain" description="ATPase AAA-type core" evidence="3">
    <location>
        <begin position="498"/>
        <end position="616"/>
    </location>
</feature>
<feature type="compositionally biased region" description="Low complexity" evidence="2">
    <location>
        <begin position="11"/>
        <end position="24"/>
    </location>
</feature>
<evidence type="ECO:0000313" key="5">
    <source>
        <dbReference type="Proteomes" id="UP000623842"/>
    </source>
</evidence>
<dbReference type="PANTHER" id="PTHR45615">
    <property type="entry name" value="MYOSIN HEAVY CHAIN, NON-MUSCLE"/>
    <property type="match status" value="1"/>
</dbReference>
<dbReference type="EMBL" id="BNCK01000005">
    <property type="protein sequence ID" value="GHF94892.1"/>
    <property type="molecule type" value="Genomic_DNA"/>
</dbReference>
<gene>
    <name evidence="4" type="ORF">GCM10017161_24000</name>
</gene>
<organism evidence="4 5">
    <name type="scientific">Thalassotalea marina</name>
    <dbReference type="NCBI Taxonomy" id="1673741"/>
    <lineage>
        <taxon>Bacteria</taxon>
        <taxon>Pseudomonadati</taxon>
        <taxon>Pseudomonadota</taxon>
        <taxon>Gammaproteobacteria</taxon>
        <taxon>Alteromonadales</taxon>
        <taxon>Colwelliaceae</taxon>
        <taxon>Thalassotalea</taxon>
    </lineage>
</organism>
<dbReference type="Gene3D" id="3.40.50.300">
    <property type="entry name" value="P-loop containing nucleotide triphosphate hydrolases"/>
    <property type="match status" value="1"/>
</dbReference>